<dbReference type="AlphaFoldDB" id="A0A066UC29"/>
<reference evidence="3 4" key="1">
    <citation type="submission" date="2014-05" db="EMBL/GenBank/DDBJ databases">
        <title>Draft genome sequence of Amycolatopsis rifamycinica DSM 46095.</title>
        <authorList>
            <person name="Lal R."/>
            <person name="Saxena A."/>
            <person name="Kumari R."/>
            <person name="Mukherjee U."/>
            <person name="Singh P."/>
            <person name="Sangwan N."/>
            <person name="Mahato N.K."/>
        </authorList>
    </citation>
    <scope>NUCLEOTIDE SEQUENCE [LARGE SCALE GENOMIC DNA]</scope>
    <source>
        <strain evidence="3 4">DSM 46095</strain>
    </source>
</reference>
<organism evidence="3 4">
    <name type="scientific">Amycolatopsis rifamycinica</name>
    <dbReference type="NCBI Taxonomy" id="287986"/>
    <lineage>
        <taxon>Bacteria</taxon>
        <taxon>Bacillati</taxon>
        <taxon>Actinomycetota</taxon>
        <taxon>Actinomycetes</taxon>
        <taxon>Pseudonocardiales</taxon>
        <taxon>Pseudonocardiaceae</taxon>
        <taxon>Amycolatopsis</taxon>
    </lineage>
</organism>
<proteinExistence type="predicted"/>
<gene>
    <name evidence="3" type="ORF">DV20_12645</name>
</gene>
<feature type="domain" description="CATRA-Associated Small Protein" evidence="2">
    <location>
        <begin position="16"/>
        <end position="98"/>
    </location>
</feature>
<evidence type="ECO:0000313" key="3">
    <source>
        <dbReference type="EMBL" id="KDN21773.1"/>
    </source>
</evidence>
<name>A0A066UC29_9PSEU</name>
<dbReference type="InterPro" id="IPR046924">
    <property type="entry name" value="CATASP"/>
</dbReference>
<dbReference type="EMBL" id="JMQI01000026">
    <property type="protein sequence ID" value="KDN21773.1"/>
    <property type="molecule type" value="Genomic_DNA"/>
</dbReference>
<evidence type="ECO:0000259" key="2">
    <source>
        <dbReference type="Pfam" id="PF20271"/>
    </source>
</evidence>
<accession>A0A066UC29</accession>
<keyword evidence="4" id="KW-1185">Reference proteome</keyword>
<feature type="region of interest" description="Disordered" evidence="1">
    <location>
        <begin position="93"/>
        <end position="115"/>
    </location>
</feature>
<dbReference type="Proteomes" id="UP000027345">
    <property type="component" value="Unassembled WGS sequence"/>
</dbReference>
<comment type="caution">
    <text evidence="3">The sequence shown here is derived from an EMBL/GenBank/DDBJ whole genome shotgun (WGS) entry which is preliminary data.</text>
</comment>
<evidence type="ECO:0000313" key="4">
    <source>
        <dbReference type="Proteomes" id="UP000027345"/>
    </source>
</evidence>
<dbReference type="STRING" id="287986.DV20_12645"/>
<protein>
    <recommendedName>
        <fullName evidence="2">CATRA-Associated Small Protein domain-containing protein</fullName>
    </recommendedName>
</protein>
<dbReference type="Pfam" id="PF20271">
    <property type="entry name" value="CATASP"/>
    <property type="match status" value="1"/>
</dbReference>
<sequence length="115" mass="12761">MFQDDADTRRIREAAGTVLADVLGWSTTPQHWNRIADLVTAIERAADRADTGAFDAAVADLELAVPVRSNRIERSARERGGIDDDLRERVNSLQHRIEGVADEENADDHSGESHR</sequence>
<evidence type="ECO:0000256" key="1">
    <source>
        <dbReference type="SAM" id="MobiDB-lite"/>
    </source>
</evidence>